<evidence type="ECO:0000313" key="4">
    <source>
        <dbReference type="Proteomes" id="UP000003277"/>
    </source>
</evidence>
<dbReference type="Proteomes" id="UP000003277">
    <property type="component" value="Unassembled WGS sequence"/>
</dbReference>
<dbReference type="InterPro" id="IPR027417">
    <property type="entry name" value="P-loop_NTPase"/>
</dbReference>
<dbReference type="InterPro" id="IPR011646">
    <property type="entry name" value="KAP_P-loop"/>
</dbReference>
<protein>
    <recommendedName>
        <fullName evidence="2">KAP NTPase domain-containing protein</fullName>
    </recommendedName>
</protein>
<feature type="compositionally biased region" description="Basic and acidic residues" evidence="1">
    <location>
        <begin position="769"/>
        <end position="780"/>
    </location>
</feature>
<evidence type="ECO:0000259" key="2">
    <source>
        <dbReference type="Pfam" id="PF07693"/>
    </source>
</evidence>
<feature type="region of interest" description="Disordered" evidence="1">
    <location>
        <begin position="768"/>
        <end position="787"/>
    </location>
</feature>
<gene>
    <name evidence="3" type="ORF">HMPREF9453_00252</name>
</gene>
<sequence length="787" mass="91726">MIWGVEGPWGIGKSSFLNLCEESLRKNHPGEVIVVRFNALKYSGQYKDISIPLSDTLRETVYKTLKCPELNILLAQYQRIVKGISFNVLGISMNFTPFPQNESKVFTYISEILRNSNKKFIFAIDDLDRLNGEEVYSLLYSIKEIFDIPFINYVLCYDLDNLSKEMGTDKTAQKNVEFLEKFVQTKISLFTRKDVILRVLDEDIKVLMKDTDLDVEANKKALKGVRNILTSDDAAEYIPFFGDLRKVKRYVNTLTALDIQRVDFPDFDFDERQLTELILLYMYCPIVFRKIYMMESWGWSREYYSSHYSYSERKNVSGYKVKSEICNMRKQYPNAAYLIKQLFDVEESSVTKINVSNRALLEVKDKRELMVYMDLIVNRISRSKYEQSNFYINRIQNYLNGKLVIGDLFDGLMYERYHENLWRTLAYNNFPNLSRDRIDEIVHCGLSKRMRYSYTGDNFNIGLRNKVLGYFLELFKYLDISKYENENKQFIIEKIFGSHGIIDIISQESRGILGIYDLLQFRLRCCYSRHVAPGMDSNIFVYGIIGSYKNPKFSVGSQIDVLEFTKEEMRVLSQKCFSIFKQRYIDKHINFMKEIQELPPALLDGDQSLISQQVVDYSMVQEIKGGMTTFITYQIGNNSLGEMGVGCGYYDETRSDDGQGIRKAFSKYLLDDVFQDSYYWQSFLLILAKNDQSFRESGKIGCDRVIECMGEEQLKSWWLTKGKNMMKLNLKIANYKPQVNGISSQEILRMYSESFEERFKCNPVIADEPAGKADNVKKSSVETGPLD</sequence>
<dbReference type="eggNOG" id="COG4928">
    <property type="taxonomic scope" value="Bacteria"/>
</dbReference>
<dbReference type="HOGENOM" id="CLU_356298_0_0_9"/>
<dbReference type="SUPFAM" id="SSF52540">
    <property type="entry name" value="P-loop containing nucleoside triphosphate hydrolases"/>
    <property type="match status" value="1"/>
</dbReference>
<keyword evidence="4" id="KW-1185">Reference proteome</keyword>
<feature type="domain" description="KAP NTPase" evidence="2">
    <location>
        <begin position="4"/>
        <end position="256"/>
    </location>
</feature>
<dbReference type="PATRIC" id="fig|742743.3.peg.253"/>
<accession>H1CY14</accession>
<evidence type="ECO:0000313" key="3">
    <source>
        <dbReference type="EMBL" id="EHO63781.1"/>
    </source>
</evidence>
<comment type="caution">
    <text evidence="3">The sequence shown here is derived from an EMBL/GenBank/DDBJ whole genome shotgun (WGS) entry which is preliminary data.</text>
</comment>
<dbReference type="Pfam" id="PF07693">
    <property type="entry name" value="KAP_NTPase"/>
    <property type="match status" value="1"/>
</dbReference>
<dbReference type="AlphaFoldDB" id="H1CY14"/>
<proteinExistence type="predicted"/>
<dbReference type="EMBL" id="ADLT01000008">
    <property type="protein sequence ID" value="EHO63781.1"/>
    <property type="molecule type" value="Genomic_DNA"/>
</dbReference>
<name>H1CY14_9FIRM</name>
<dbReference type="Gene3D" id="3.40.50.300">
    <property type="entry name" value="P-loop containing nucleotide triphosphate hydrolases"/>
    <property type="match status" value="1"/>
</dbReference>
<organism evidence="3 4">
    <name type="scientific">Dialister succinatiphilus YIT 11850</name>
    <dbReference type="NCBI Taxonomy" id="742743"/>
    <lineage>
        <taxon>Bacteria</taxon>
        <taxon>Bacillati</taxon>
        <taxon>Bacillota</taxon>
        <taxon>Negativicutes</taxon>
        <taxon>Veillonellales</taxon>
        <taxon>Veillonellaceae</taxon>
        <taxon>Dialister</taxon>
    </lineage>
</organism>
<reference evidence="3 4" key="1">
    <citation type="submission" date="2011-11" db="EMBL/GenBank/DDBJ databases">
        <title>The Genome Sequence of Dialister succinatiphilus YIT 11850.</title>
        <authorList>
            <consortium name="The Broad Institute Genome Sequencing Platform"/>
            <person name="Earl A."/>
            <person name="Ward D."/>
            <person name="Feldgarden M."/>
            <person name="Gevers D."/>
            <person name="Morotomi M."/>
            <person name="Young S.K."/>
            <person name="Zeng Q."/>
            <person name="Gargeya S."/>
            <person name="Fitzgerald M."/>
            <person name="Haas B."/>
            <person name="Abouelleil A."/>
            <person name="Alvarado L."/>
            <person name="Arachchi H.M."/>
            <person name="Berlin A."/>
            <person name="Brown A."/>
            <person name="Chapman S.B."/>
            <person name="Dunbar C."/>
            <person name="Gearin G."/>
            <person name="Goldberg J."/>
            <person name="Griggs A."/>
            <person name="Gujja S."/>
            <person name="Heiman D."/>
            <person name="Howarth C."/>
            <person name="Lui A."/>
            <person name="MacDonald P.J.P."/>
            <person name="Montmayeur A."/>
            <person name="Murphy C."/>
            <person name="Neiman D."/>
            <person name="Pearson M."/>
            <person name="Priest M."/>
            <person name="Roberts A."/>
            <person name="Saif S."/>
            <person name="Shea T."/>
            <person name="Sisk P."/>
            <person name="Stolte C."/>
            <person name="Sykes S."/>
            <person name="Wortman J."/>
            <person name="Nusbaum C."/>
            <person name="Birren B."/>
        </authorList>
    </citation>
    <scope>NUCLEOTIDE SEQUENCE [LARGE SCALE GENOMIC DNA]</scope>
    <source>
        <strain evidence="3 4">YIT 11850</strain>
    </source>
</reference>
<evidence type="ECO:0000256" key="1">
    <source>
        <dbReference type="SAM" id="MobiDB-lite"/>
    </source>
</evidence>